<dbReference type="EMBL" id="JAPQKH010000003">
    <property type="protein sequence ID" value="KAJ5107097.1"/>
    <property type="molecule type" value="Genomic_DNA"/>
</dbReference>
<accession>A0A9W9FVE3</accession>
<keyword evidence="2" id="KW-1185">Reference proteome</keyword>
<name>A0A9W9FVE3_9EURO</name>
<evidence type="ECO:0000313" key="1">
    <source>
        <dbReference type="EMBL" id="KAJ5107097.1"/>
    </source>
</evidence>
<protein>
    <submittedName>
        <fullName evidence="1">Uncharacterized protein</fullName>
    </submittedName>
</protein>
<comment type="caution">
    <text evidence="1">The sequence shown here is derived from an EMBL/GenBank/DDBJ whole genome shotgun (WGS) entry which is preliminary data.</text>
</comment>
<dbReference type="Proteomes" id="UP001149165">
    <property type="component" value="Unassembled WGS sequence"/>
</dbReference>
<dbReference type="OrthoDB" id="4355518at2759"/>
<evidence type="ECO:0000313" key="2">
    <source>
        <dbReference type="Proteomes" id="UP001149165"/>
    </source>
</evidence>
<dbReference type="AlphaFoldDB" id="A0A9W9FVE3"/>
<organism evidence="1 2">
    <name type="scientific">Penicillium angulare</name>
    <dbReference type="NCBI Taxonomy" id="116970"/>
    <lineage>
        <taxon>Eukaryota</taxon>
        <taxon>Fungi</taxon>
        <taxon>Dikarya</taxon>
        <taxon>Ascomycota</taxon>
        <taxon>Pezizomycotina</taxon>
        <taxon>Eurotiomycetes</taxon>
        <taxon>Eurotiomycetidae</taxon>
        <taxon>Eurotiales</taxon>
        <taxon>Aspergillaceae</taxon>
        <taxon>Penicillium</taxon>
    </lineage>
</organism>
<sequence>MCLGFGKFYVKPQPPRREKYKNEEKYRRDYKRYEEELESWMDPENRRRMLANSRAGATAGVTAAIS</sequence>
<gene>
    <name evidence="1" type="ORF">N7456_003772</name>
</gene>
<proteinExistence type="predicted"/>
<reference evidence="1" key="2">
    <citation type="journal article" date="2023" name="IMA Fungus">
        <title>Comparative genomic study of the Penicillium genus elucidates a diverse pangenome and 15 lateral gene transfer events.</title>
        <authorList>
            <person name="Petersen C."/>
            <person name="Sorensen T."/>
            <person name="Nielsen M.R."/>
            <person name="Sondergaard T.E."/>
            <person name="Sorensen J.L."/>
            <person name="Fitzpatrick D.A."/>
            <person name="Frisvad J.C."/>
            <person name="Nielsen K.L."/>
        </authorList>
    </citation>
    <scope>NUCLEOTIDE SEQUENCE</scope>
    <source>
        <strain evidence="1">IBT 30069</strain>
    </source>
</reference>
<reference evidence="1" key="1">
    <citation type="submission" date="2022-11" db="EMBL/GenBank/DDBJ databases">
        <authorList>
            <person name="Petersen C."/>
        </authorList>
    </citation>
    <scope>NUCLEOTIDE SEQUENCE</scope>
    <source>
        <strain evidence="1">IBT 30069</strain>
    </source>
</reference>